<evidence type="ECO:0000259" key="2">
    <source>
        <dbReference type="Pfam" id="PF22891"/>
    </source>
</evidence>
<dbReference type="GO" id="GO:0003723">
    <property type="term" value="F:RNA binding"/>
    <property type="evidence" value="ECO:0007669"/>
    <property type="project" value="UniProtKB-KW"/>
</dbReference>
<keyword evidence="1" id="KW-0694">RNA-binding</keyword>
<organism evidence="4 5">
    <name type="scientific">Sulfolobus acidocaldarius</name>
    <dbReference type="NCBI Taxonomy" id="2285"/>
    <lineage>
        <taxon>Archaea</taxon>
        <taxon>Thermoproteota</taxon>
        <taxon>Thermoprotei</taxon>
        <taxon>Sulfolobales</taxon>
        <taxon>Sulfolobaceae</taxon>
        <taxon>Sulfolobus</taxon>
    </lineage>
</organism>
<evidence type="ECO:0000313" key="5">
    <source>
        <dbReference type="Proteomes" id="UP000060043"/>
    </source>
</evidence>
<dbReference type="OMA" id="MQHVKIP"/>
<sequence length="178" mass="20333">MYVTVPDERLDLIKTLSKRIEEISNTTINFDEVTKQIRVIPKDNNSYNAMKVISVINALGFGFEPNDAMRLMSDDYGLEIINLKEFTNSVNSLRRIKGRVIGEKGKTKRTIEEYTGVIVLVKDHEIGLLGNIEQLSIAKRAIELLIEGKEHNTVYKYLDKAERYAMLSNVNRNLKEGL</sequence>
<name>A0A0U3H9A1_9CREN</name>
<dbReference type="Pfam" id="PF22891">
    <property type="entry name" value="KH_PNO1_2nd"/>
    <property type="match status" value="1"/>
</dbReference>
<reference evidence="5 6" key="1">
    <citation type="submission" date="2015-12" db="EMBL/GenBank/DDBJ databases">
        <title>A stable core within a dynamic pangenome in Sulfolobus acidocaldarius.</title>
        <authorList>
            <person name="Anderson R."/>
            <person name="Kouris A."/>
            <person name="Seward C."/>
            <person name="Campbell K."/>
            <person name="Whitaker R."/>
        </authorList>
    </citation>
    <scope>NUCLEOTIDE SEQUENCE [LARGE SCALE GENOMIC DNA]</scope>
    <source>
        <strain evidence="3 6">GG12-C01-09</strain>
        <strain evidence="4 5">NG05B_CO5_07</strain>
    </source>
</reference>
<proteinExistence type="predicted"/>
<dbReference type="InterPro" id="IPR055211">
    <property type="entry name" value="KH_PNO1_2nd"/>
</dbReference>
<dbReference type="Proteomes" id="UP000060043">
    <property type="component" value="Chromosome"/>
</dbReference>
<evidence type="ECO:0000313" key="6">
    <source>
        <dbReference type="Proteomes" id="UP000065473"/>
    </source>
</evidence>
<dbReference type="Proteomes" id="UP000065473">
    <property type="component" value="Chromosome"/>
</dbReference>
<gene>
    <name evidence="3" type="ORF">ATY89_01615</name>
    <name evidence="4" type="ORF">ATZ20_04650</name>
</gene>
<evidence type="ECO:0000256" key="1">
    <source>
        <dbReference type="ARBA" id="ARBA00022884"/>
    </source>
</evidence>
<dbReference type="InterPro" id="IPR019964">
    <property type="entry name" value="KH_domain_protein_archaea"/>
</dbReference>
<dbReference type="Gene3D" id="3.30.1370.10">
    <property type="entry name" value="K Homology domain, type 1"/>
    <property type="match status" value="2"/>
</dbReference>
<dbReference type="PANTHER" id="PTHR12826">
    <property type="entry name" value="RIBONUCLEASE Y"/>
    <property type="match status" value="1"/>
</dbReference>
<dbReference type="EMBL" id="CP013695">
    <property type="protein sequence ID" value="ALU31504.1"/>
    <property type="molecule type" value="Genomic_DNA"/>
</dbReference>
<dbReference type="GeneID" id="14551477"/>
<dbReference type="InterPro" id="IPR036612">
    <property type="entry name" value="KH_dom_type_1_sf"/>
</dbReference>
<dbReference type="PANTHER" id="PTHR12826:SF13">
    <property type="entry name" value="RNA-BINDING PROTEIN PNO1"/>
    <property type="match status" value="1"/>
</dbReference>
<dbReference type="PaxDb" id="1435377-SUSAZ_04440"/>
<dbReference type="NCBIfam" id="NF010326">
    <property type="entry name" value="PRK13763.1-1"/>
    <property type="match status" value="1"/>
</dbReference>
<accession>A0A0U3H9A1</accession>
<dbReference type="EMBL" id="CP013694">
    <property type="protein sequence ID" value="ALU28784.1"/>
    <property type="molecule type" value="Genomic_DNA"/>
</dbReference>
<feature type="domain" description="PNO1 second type I KH" evidence="2">
    <location>
        <begin position="78"/>
        <end position="162"/>
    </location>
</feature>
<dbReference type="SUPFAM" id="SSF54791">
    <property type="entry name" value="Eukaryotic type KH-domain (KH-domain type I)"/>
    <property type="match status" value="1"/>
</dbReference>
<evidence type="ECO:0000313" key="4">
    <source>
        <dbReference type="EMBL" id="ALU31504.1"/>
    </source>
</evidence>
<dbReference type="STRING" id="1435377.SUSAZ_04440"/>
<dbReference type="AlphaFoldDB" id="A0A0U3H9A1"/>
<evidence type="ECO:0000313" key="3">
    <source>
        <dbReference type="EMBL" id="ALU28784.1"/>
    </source>
</evidence>
<dbReference type="RefSeq" id="WP_011277830.1">
    <property type="nucleotide sequence ID" value="NZ_CP013694.1"/>
</dbReference>
<dbReference type="OrthoDB" id="7870at2157"/>
<protein>
    <submittedName>
        <fullName evidence="4">RNA-processing protein</fullName>
    </submittedName>
</protein>
<dbReference type="NCBIfam" id="TIGR03665">
    <property type="entry name" value="arCOG04150"/>
    <property type="match status" value="1"/>
</dbReference>